<dbReference type="PANTHER" id="PTHR46825:SF9">
    <property type="entry name" value="BETA-LACTAMASE-RELATED DOMAIN-CONTAINING PROTEIN"/>
    <property type="match status" value="1"/>
</dbReference>
<dbReference type="InterPro" id="IPR050491">
    <property type="entry name" value="AmpC-like"/>
</dbReference>
<dbReference type="Proteomes" id="UP000185839">
    <property type="component" value="Unassembled WGS sequence"/>
</dbReference>
<feature type="chain" id="PRO_5012704105" evidence="1">
    <location>
        <begin position="22"/>
        <end position="392"/>
    </location>
</feature>
<evidence type="ECO:0000256" key="1">
    <source>
        <dbReference type="SAM" id="SignalP"/>
    </source>
</evidence>
<dbReference type="OrthoDB" id="846150at2"/>
<keyword evidence="1" id="KW-0732">Signal</keyword>
<dbReference type="EMBL" id="FTOI01000004">
    <property type="protein sequence ID" value="SIS69093.1"/>
    <property type="molecule type" value="Genomic_DNA"/>
</dbReference>
<proteinExistence type="predicted"/>
<dbReference type="RefSeq" id="WP_084566458.1">
    <property type="nucleotide sequence ID" value="NZ_FTOI01000004.1"/>
</dbReference>
<dbReference type="InterPro" id="IPR001466">
    <property type="entry name" value="Beta-lactam-related"/>
</dbReference>
<sequence>MKFTAILCLFLITACSINNRAQTVNNMLEKSSIDHFIESKMSETGIVGVGAAIIIDKKIVWEKGYGYADLVNKKPFTTETVMNIGSTAKNFTGVCLMKAVEEKKLSLDTDINNYLPFKVINPYFPNEKITLRNLATHTSSLADRSPFYGDTYNYGGKSDEELGSFLQNYFDPEGKYYSQDNFLNNKPGTYYQYSNIPAALAGYIVEVVMDKKLQELGKEIIFKPLKMKNTAWSLDEIKVENHTKLYEMKGDMLKSIPLYTFPTYPEGGIRTSVSDLANYFTTILNDGKYNSGEILQKESIQKMKEYQFTASNRPENVNLSKLNSGIFWSTKLGATRIGHNGSDPGVRVFMLSNLTEEIGVVLFINTSIDDEGVPFDIYEELYKYANGLREKE</sequence>
<keyword evidence="4" id="KW-1185">Reference proteome</keyword>
<dbReference type="STRING" id="713588.SAMN05421789_104236"/>
<evidence type="ECO:0000259" key="2">
    <source>
        <dbReference type="Pfam" id="PF00144"/>
    </source>
</evidence>
<dbReference type="InterPro" id="IPR012338">
    <property type="entry name" value="Beta-lactam/transpept-like"/>
</dbReference>
<evidence type="ECO:0000313" key="3">
    <source>
        <dbReference type="EMBL" id="SIS69093.1"/>
    </source>
</evidence>
<gene>
    <name evidence="3" type="ORF">SAMN05421789_104236</name>
</gene>
<reference evidence="4" key="1">
    <citation type="submission" date="2017-01" db="EMBL/GenBank/DDBJ databases">
        <authorList>
            <person name="Varghese N."/>
            <person name="Submissions S."/>
        </authorList>
    </citation>
    <scope>NUCLEOTIDE SEQUENCE [LARGE SCALE GENOMIC DNA]</scope>
    <source>
        <strain evidence="4">DSM 23145</strain>
    </source>
</reference>
<accession>A0A1N7L5M5</accession>
<dbReference type="PROSITE" id="PS51257">
    <property type="entry name" value="PROKAR_LIPOPROTEIN"/>
    <property type="match status" value="1"/>
</dbReference>
<dbReference type="Gene3D" id="3.40.710.10">
    <property type="entry name" value="DD-peptidase/beta-lactamase superfamily"/>
    <property type="match status" value="1"/>
</dbReference>
<dbReference type="SUPFAM" id="SSF56601">
    <property type="entry name" value="beta-lactamase/transpeptidase-like"/>
    <property type="match status" value="1"/>
</dbReference>
<feature type="domain" description="Beta-lactamase-related" evidence="2">
    <location>
        <begin position="34"/>
        <end position="372"/>
    </location>
</feature>
<organism evidence="3 4">
    <name type="scientific">Kaistella chaponensis</name>
    <dbReference type="NCBI Taxonomy" id="713588"/>
    <lineage>
        <taxon>Bacteria</taxon>
        <taxon>Pseudomonadati</taxon>
        <taxon>Bacteroidota</taxon>
        <taxon>Flavobacteriia</taxon>
        <taxon>Flavobacteriales</taxon>
        <taxon>Weeksellaceae</taxon>
        <taxon>Chryseobacterium group</taxon>
        <taxon>Kaistella</taxon>
    </lineage>
</organism>
<protein>
    <submittedName>
        <fullName evidence="3">CubicO group peptidase, beta-lactamase class C family</fullName>
    </submittedName>
</protein>
<name>A0A1N7L5M5_9FLAO</name>
<feature type="signal peptide" evidence="1">
    <location>
        <begin position="1"/>
        <end position="21"/>
    </location>
</feature>
<dbReference type="AlphaFoldDB" id="A0A1N7L5M5"/>
<dbReference type="PANTHER" id="PTHR46825">
    <property type="entry name" value="D-ALANYL-D-ALANINE-CARBOXYPEPTIDASE/ENDOPEPTIDASE AMPH"/>
    <property type="match status" value="1"/>
</dbReference>
<evidence type="ECO:0000313" key="4">
    <source>
        <dbReference type="Proteomes" id="UP000185839"/>
    </source>
</evidence>
<dbReference type="Pfam" id="PF00144">
    <property type="entry name" value="Beta-lactamase"/>
    <property type="match status" value="1"/>
</dbReference>